<dbReference type="Proteomes" id="UP000252167">
    <property type="component" value="Unassembled WGS sequence"/>
</dbReference>
<dbReference type="CDD" id="cd00085">
    <property type="entry name" value="HNHc"/>
    <property type="match status" value="1"/>
</dbReference>
<accession>A0A365YBZ4</accession>
<reference evidence="2 3" key="1">
    <citation type="submission" date="2018-01" db="EMBL/GenBank/DDBJ databases">
        <title>Glutamicibacter soli strain NHPC-3 Whole genome sequence and assembly.</title>
        <authorList>
            <person name="Choudhury P."/>
            <person name="Gupta D."/>
            <person name="Sengupta K."/>
            <person name="Jawed A."/>
            <person name="Sultana N."/>
            <person name="Saha P."/>
        </authorList>
    </citation>
    <scope>NUCLEOTIDE SEQUENCE [LARGE SCALE GENOMIC DNA]</scope>
    <source>
        <strain evidence="2 3">NHPC-3</strain>
    </source>
</reference>
<proteinExistence type="predicted"/>
<evidence type="ECO:0000313" key="2">
    <source>
        <dbReference type="EMBL" id="RBM00079.1"/>
    </source>
</evidence>
<comment type="caution">
    <text evidence="2">The sequence shown here is derived from an EMBL/GenBank/DDBJ whole genome shotgun (WGS) entry which is preliminary data.</text>
</comment>
<evidence type="ECO:0000259" key="1">
    <source>
        <dbReference type="SMART" id="SM00507"/>
    </source>
</evidence>
<feature type="domain" description="HNH nuclease" evidence="1">
    <location>
        <begin position="425"/>
        <end position="477"/>
    </location>
</feature>
<keyword evidence="3" id="KW-1185">Reference proteome</keyword>
<dbReference type="InterPro" id="IPR003615">
    <property type="entry name" value="HNH_nuc"/>
</dbReference>
<protein>
    <recommendedName>
        <fullName evidence="1">HNH nuclease domain-containing protein</fullName>
    </recommendedName>
</protein>
<dbReference type="SMART" id="SM00507">
    <property type="entry name" value="HNHc"/>
    <property type="match status" value="1"/>
</dbReference>
<gene>
    <name evidence="2" type="ORF">C1H84_13195</name>
</gene>
<organism evidence="2 3">
    <name type="scientific">Glutamicibacter soli</name>
    <dbReference type="NCBI Taxonomy" id="453836"/>
    <lineage>
        <taxon>Bacteria</taxon>
        <taxon>Bacillati</taxon>
        <taxon>Actinomycetota</taxon>
        <taxon>Actinomycetes</taxon>
        <taxon>Micrococcales</taxon>
        <taxon>Micrococcaceae</taxon>
        <taxon>Glutamicibacter</taxon>
    </lineage>
</organism>
<dbReference type="InterPro" id="IPR003870">
    <property type="entry name" value="DUF222"/>
</dbReference>
<evidence type="ECO:0000313" key="3">
    <source>
        <dbReference type="Proteomes" id="UP000252167"/>
    </source>
</evidence>
<sequence length="551" mass="62086">MRWQIAFRATPRSPRFSRFSALSPRCNRPHQTVRSAEDTQNMSKREVFHSDDDAHRLPMYPPGLRKNFGSGGVWDAELDQHKFFNKFASTALDLYNLPPVDTPADGFRRLEAIGRLRSMLDAAEASLMADTLEMCARESANRGVQDSLLDQEDDQARELSAKYYGVNLADEITVRSSFIAEAAVAMRDSETHIQGKLFTAEGLRNLCVDTLSALANGDITTKAAKEIVKQSQDLDPEDIKQMEHVLLPLAKTATDSAISQRARRMRERLHPKPLDERHKEAREGRSITWWADENGMATIQVYLPAEDIFSMINTVNWFAVTNVDEDDERTERQRRADIFRDAMIDGWPDTNGTPLKARVAVTIPALEMLADPKKSLAELEGYGPIPIGTALNIARDAPSFIKVLTDPWTGAAIDVAREKYRPSKALKDLLRFRDVQCRFPGCNRLAEQSEADHIDGWAQGGHTSRTNTELLCKRHQLFKHALGWEVTYRPDGSVNWRTPNGIVCLEVPGSVKSVQNFDFERNQTPVLPEVEMTDRVRRVLGWYDPPEAAAG</sequence>
<name>A0A365YBZ4_9MICC</name>
<dbReference type="EMBL" id="POAF01000006">
    <property type="protein sequence ID" value="RBM00079.1"/>
    <property type="molecule type" value="Genomic_DNA"/>
</dbReference>
<dbReference type="Pfam" id="PF02720">
    <property type="entry name" value="DUF222"/>
    <property type="match status" value="1"/>
</dbReference>
<dbReference type="AlphaFoldDB" id="A0A365YBZ4"/>